<dbReference type="InterPro" id="IPR019007">
    <property type="entry name" value="Wbp11/ELF5/Saf1_N"/>
</dbReference>
<evidence type="ECO:0000313" key="4">
    <source>
        <dbReference type="Proteomes" id="UP000247498"/>
    </source>
</evidence>
<reference evidence="3 4" key="1">
    <citation type="journal article" date="2018" name="Sci. Rep.">
        <title>Raphidocelis subcapitata (=Pseudokirchneriella subcapitata) provides an insight into genome evolution and environmental adaptations in the Sphaeropleales.</title>
        <authorList>
            <person name="Suzuki S."/>
            <person name="Yamaguchi H."/>
            <person name="Nakajima N."/>
            <person name="Kawachi M."/>
        </authorList>
    </citation>
    <scope>NUCLEOTIDE SEQUENCE [LARGE SCALE GENOMIC DNA]</scope>
    <source>
        <strain evidence="3 4">NIES-35</strain>
    </source>
</reference>
<dbReference type="AlphaFoldDB" id="A0A2V0NW49"/>
<feature type="compositionally biased region" description="Basic and acidic residues" evidence="1">
    <location>
        <begin position="267"/>
        <end position="279"/>
    </location>
</feature>
<proteinExistence type="predicted"/>
<feature type="compositionally biased region" description="Low complexity" evidence="1">
    <location>
        <begin position="287"/>
        <end position="305"/>
    </location>
</feature>
<feature type="compositionally biased region" description="Pro residues" evidence="1">
    <location>
        <begin position="129"/>
        <end position="144"/>
    </location>
</feature>
<feature type="domain" description="Wbp11/ELF5/Saf1 N-terminal" evidence="2">
    <location>
        <begin position="7"/>
        <end position="79"/>
    </location>
</feature>
<dbReference type="InParanoid" id="A0A2V0NW49"/>
<protein>
    <submittedName>
        <fullName evidence="3">Formin</fullName>
    </submittedName>
</protein>
<feature type="compositionally biased region" description="Low complexity" evidence="1">
    <location>
        <begin position="145"/>
        <end position="156"/>
    </location>
</feature>
<organism evidence="3 4">
    <name type="scientific">Raphidocelis subcapitata</name>
    <dbReference type="NCBI Taxonomy" id="307507"/>
    <lineage>
        <taxon>Eukaryota</taxon>
        <taxon>Viridiplantae</taxon>
        <taxon>Chlorophyta</taxon>
        <taxon>core chlorophytes</taxon>
        <taxon>Chlorophyceae</taxon>
        <taxon>CS clade</taxon>
        <taxon>Sphaeropleales</taxon>
        <taxon>Selenastraceae</taxon>
        <taxon>Raphidocelis</taxon>
    </lineage>
</organism>
<gene>
    <name evidence="3" type="ORF">Rsub_04969</name>
</gene>
<evidence type="ECO:0000256" key="1">
    <source>
        <dbReference type="SAM" id="MobiDB-lite"/>
    </source>
</evidence>
<accession>A0A2V0NW49</accession>
<evidence type="ECO:0000259" key="2">
    <source>
        <dbReference type="Pfam" id="PF09429"/>
    </source>
</evidence>
<name>A0A2V0NW49_9CHLO</name>
<feature type="region of interest" description="Disordered" evidence="1">
    <location>
        <begin position="1"/>
        <end position="26"/>
    </location>
</feature>
<dbReference type="Proteomes" id="UP000247498">
    <property type="component" value="Unassembled WGS sequence"/>
</dbReference>
<dbReference type="GO" id="GO:0006396">
    <property type="term" value="P:RNA processing"/>
    <property type="evidence" value="ECO:0007669"/>
    <property type="project" value="InterPro"/>
</dbReference>
<dbReference type="OrthoDB" id="205569at2759"/>
<feature type="compositionally biased region" description="Low complexity" evidence="1">
    <location>
        <begin position="185"/>
        <end position="194"/>
    </location>
</feature>
<dbReference type="EMBL" id="BDRX01000027">
    <property type="protein sequence ID" value="GBF91864.1"/>
    <property type="molecule type" value="Genomic_DNA"/>
</dbReference>
<feature type="compositionally biased region" description="Pro residues" evidence="1">
    <location>
        <begin position="157"/>
        <end position="181"/>
    </location>
</feature>
<dbReference type="STRING" id="307507.A0A2V0NW49"/>
<feature type="compositionally biased region" description="Basic and acidic residues" evidence="1">
    <location>
        <begin position="87"/>
        <end position="97"/>
    </location>
</feature>
<feature type="compositionally biased region" description="Pro residues" evidence="1">
    <location>
        <begin position="195"/>
        <end position="224"/>
    </location>
</feature>
<sequence>MKTKGGHSMNPADAFRKAERKKEIARNKAERQFIRSAFGRRDKPQELREELKELIELEQEGPLSKLQKIRKKVLQEAYDTALKRQKEEEFKKKHEQELQQQLAEGTVMPEEVHPPPKGVVGPAGGMPAVPLPKLPPLPAGPLPPSEAALSAAAAAAPLPPPPYPPPGRAPLMPPPPYPPPGFGGMAAAAAGGRLAPPPGPPPVYMPPPGGAPPRLPPPSAPPPGGAGAGAVKSAAAATISGASTVAKRPLAHKDKTLTSMVPASVRVRREEAPKPKPDALRPAIGFGLAPVQRPAAAAPRPLGLATPGGGAARPPSQAGAGTGGMDSKLADFMASLEEEALL</sequence>
<feature type="region of interest" description="Disordered" evidence="1">
    <location>
        <begin position="87"/>
        <end position="327"/>
    </location>
</feature>
<comment type="caution">
    <text evidence="3">The sequence shown here is derived from an EMBL/GenBank/DDBJ whole genome shotgun (WGS) entry which is preliminary data.</text>
</comment>
<feature type="compositionally biased region" description="Basic and acidic residues" evidence="1">
    <location>
        <begin position="14"/>
        <end position="26"/>
    </location>
</feature>
<dbReference type="Pfam" id="PF09429">
    <property type="entry name" value="Wbp11"/>
    <property type="match status" value="1"/>
</dbReference>
<dbReference type="FunCoup" id="A0A2V0NW49">
    <property type="interactions" value="162"/>
</dbReference>
<evidence type="ECO:0000313" key="3">
    <source>
        <dbReference type="EMBL" id="GBF91864.1"/>
    </source>
</evidence>
<keyword evidence="4" id="KW-1185">Reference proteome</keyword>